<reference evidence="2 3" key="1">
    <citation type="submission" date="2023-10" db="EMBL/GenBank/DDBJ databases">
        <title>Whole Genome based description of the genera Actinobaculum and Actinotignum reveals a complex phylogenetic relationship within the species included in the genus Actinotignum.</title>
        <authorList>
            <person name="Jensen C.S."/>
            <person name="Dargis R."/>
            <person name="Kemp M."/>
            <person name="Christensen J.J."/>
        </authorList>
    </citation>
    <scope>NUCLEOTIDE SEQUENCE [LARGE SCALE GENOMIC DNA]</scope>
    <source>
        <strain evidence="2 3">SLA_B974</strain>
    </source>
</reference>
<name>A0ABU5GA81_9ACTO</name>
<keyword evidence="3" id="KW-1185">Reference proteome</keyword>
<sequence>MIENNNFLAKGLGVRSVFTICVFVALIFLPLISGDISALIAHLQMAAFFLFLMAILARTSRVWFALPLILTLVLGFPISKLFSQPIPPFLWLLSGFALFLTWADIVVSHNKKRFSHFCKKIHTKKLVSKKEIVRFHLLSWVMLLVFASLYAIALPLTSNQSIKTLLAHILFGSIVGSLLSFMCGEYRWFIVLFIAPAFISLTIRNPSAITVILFCWLSGYIVSCLIEGVPGLPIRKAS</sequence>
<feature type="transmembrane region" description="Helical" evidence="1">
    <location>
        <begin position="135"/>
        <end position="156"/>
    </location>
</feature>
<evidence type="ECO:0000313" key="3">
    <source>
        <dbReference type="Proteomes" id="UP001275049"/>
    </source>
</evidence>
<dbReference type="EMBL" id="JAWNGA010000014">
    <property type="protein sequence ID" value="MDY5133570.1"/>
    <property type="molecule type" value="Genomic_DNA"/>
</dbReference>
<keyword evidence="1" id="KW-0812">Transmembrane</keyword>
<feature type="transmembrane region" description="Helical" evidence="1">
    <location>
        <begin position="209"/>
        <end position="229"/>
    </location>
</feature>
<keyword evidence="1" id="KW-0472">Membrane</keyword>
<dbReference type="RefSeq" id="WP_320755467.1">
    <property type="nucleotide sequence ID" value="NZ_CP171105.1"/>
</dbReference>
<organism evidence="2 3">
    <name type="scientific">Actinotignum urinale</name>
    <dbReference type="NCBI Taxonomy" id="190146"/>
    <lineage>
        <taxon>Bacteria</taxon>
        <taxon>Bacillati</taxon>
        <taxon>Actinomycetota</taxon>
        <taxon>Actinomycetes</taxon>
        <taxon>Actinomycetales</taxon>
        <taxon>Actinomycetaceae</taxon>
        <taxon>Actinotignum</taxon>
    </lineage>
</organism>
<evidence type="ECO:0000313" key="2">
    <source>
        <dbReference type="EMBL" id="MDY5133570.1"/>
    </source>
</evidence>
<accession>A0ABU5GA81</accession>
<proteinExistence type="predicted"/>
<gene>
    <name evidence="2" type="ORF">R6G86_07440</name>
</gene>
<feature type="transmembrane region" description="Helical" evidence="1">
    <location>
        <begin position="12"/>
        <end position="32"/>
    </location>
</feature>
<feature type="transmembrane region" description="Helical" evidence="1">
    <location>
        <begin position="186"/>
        <end position="203"/>
    </location>
</feature>
<dbReference type="Proteomes" id="UP001275049">
    <property type="component" value="Unassembled WGS sequence"/>
</dbReference>
<feature type="transmembrane region" description="Helical" evidence="1">
    <location>
        <begin position="89"/>
        <end position="107"/>
    </location>
</feature>
<evidence type="ECO:0000256" key="1">
    <source>
        <dbReference type="SAM" id="Phobius"/>
    </source>
</evidence>
<feature type="transmembrane region" description="Helical" evidence="1">
    <location>
        <begin position="38"/>
        <end position="56"/>
    </location>
</feature>
<feature type="transmembrane region" description="Helical" evidence="1">
    <location>
        <begin position="63"/>
        <end position="83"/>
    </location>
</feature>
<comment type="caution">
    <text evidence="2">The sequence shown here is derived from an EMBL/GenBank/DDBJ whole genome shotgun (WGS) entry which is preliminary data.</text>
</comment>
<keyword evidence="1" id="KW-1133">Transmembrane helix</keyword>
<protein>
    <submittedName>
        <fullName evidence="2">Uncharacterized protein</fullName>
    </submittedName>
</protein>
<feature type="transmembrane region" description="Helical" evidence="1">
    <location>
        <begin position="162"/>
        <end position="179"/>
    </location>
</feature>